<evidence type="ECO:0000313" key="2">
    <source>
        <dbReference type="EMBL" id="CEO97274.1"/>
    </source>
</evidence>
<evidence type="ECO:0000313" key="5">
    <source>
        <dbReference type="Proteomes" id="UP000290189"/>
    </source>
</evidence>
<sequence>MKPVVLSLLSCALLVAVVVADGGDQVGVVHVPVVVTTKPQEPSTPVPAFAQRFLKQKLQTVQRDAKTLGKPIGIAAGMHLGMNALDRYMGAGTGANRVRRAVAQGAAGLTLFSLRPTEFSAMLAYRAFRYLRRRLRKDDTTSPRP</sequence>
<reference evidence="2 4" key="1">
    <citation type="submission" date="2015-02" db="EMBL/GenBank/DDBJ databases">
        <authorList>
            <person name="Chooi Y.-H."/>
        </authorList>
    </citation>
    <scope>NUCLEOTIDE SEQUENCE [LARGE SCALE GENOMIC DNA]</scope>
    <source>
        <strain evidence="2">E3</strain>
    </source>
</reference>
<protein>
    <submittedName>
        <fullName evidence="2">Uncharacterized protein</fullName>
    </submittedName>
</protein>
<dbReference type="AlphaFoldDB" id="A0A0G4IQ50"/>
<dbReference type="Proteomes" id="UP000290189">
    <property type="component" value="Unassembled WGS sequence"/>
</dbReference>
<evidence type="ECO:0000313" key="4">
    <source>
        <dbReference type="Proteomes" id="UP000039324"/>
    </source>
</evidence>
<dbReference type="EMBL" id="CDSF01000079">
    <property type="protein sequence ID" value="CEO97274.1"/>
    <property type="molecule type" value="Genomic_DNA"/>
</dbReference>
<dbReference type="EMBL" id="OVEO01000008">
    <property type="protein sequence ID" value="SPQ97581.1"/>
    <property type="molecule type" value="Genomic_DNA"/>
</dbReference>
<name>A0A0G4IQ50_PLABS</name>
<accession>A0A0G4IQ50</accession>
<evidence type="ECO:0000313" key="3">
    <source>
        <dbReference type="EMBL" id="SPQ97581.1"/>
    </source>
</evidence>
<keyword evidence="3" id="KW-0496">Mitochondrion</keyword>
<organism evidence="2 4">
    <name type="scientific">Plasmodiophora brassicae</name>
    <name type="common">Clubroot disease agent</name>
    <dbReference type="NCBI Taxonomy" id="37360"/>
    <lineage>
        <taxon>Eukaryota</taxon>
        <taxon>Sar</taxon>
        <taxon>Rhizaria</taxon>
        <taxon>Endomyxa</taxon>
        <taxon>Phytomyxea</taxon>
        <taxon>Plasmodiophorida</taxon>
        <taxon>Plasmodiophoridae</taxon>
        <taxon>Plasmodiophora</taxon>
    </lineage>
</organism>
<dbReference type="Proteomes" id="UP000039324">
    <property type="component" value="Unassembled WGS sequence"/>
</dbReference>
<evidence type="ECO:0000256" key="1">
    <source>
        <dbReference type="SAM" id="SignalP"/>
    </source>
</evidence>
<keyword evidence="1" id="KW-0732">Signal</keyword>
<gene>
    <name evidence="2" type="ORF">PBRA_000619</name>
    <name evidence="3" type="ORF">PLBR_LOCUS4796</name>
</gene>
<reference evidence="3 5" key="2">
    <citation type="submission" date="2018-03" db="EMBL/GenBank/DDBJ databases">
        <authorList>
            <person name="Fogelqvist J."/>
        </authorList>
    </citation>
    <scope>NUCLEOTIDE SEQUENCE [LARGE SCALE GENOMIC DNA]</scope>
</reference>
<feature type="chain" id="PRO_5035990720" evidence="1">
    <location>
        <begin position="21"/>
        <end position="145"/>
    </location>
</feature>
<feature type="signal peptide" evidence="1">
    <location>
        <begin position="1"/>
        <end position="20"/>
    </location>
</feature>
<proteinExistence type="predicted"/>
<geneLocation type="mitochondrion" evidence="3"/>
<keyword evidence="4" id="KW-1185">Reference proteome</keyword>